<proteinExistence type="predicted"/>
<dbReference type="Proteomes" id="UP000241010">
    <property type="component" value="Unassembled WGS sequence"/>
</dbReference>
<reference evidence="2 3" key="1">
    <citation type="submission" date="2018-03" db="EMBL/GenBank/DDBJ databases">
        <title>Cereibacter changlensis.</title>
        <authorList>
            <person name="Meyer T.E."/>
            <person name="Miller S."/>
            <person name="Lodha T."/>
            <person name="Gandham S."/>
            <person name="Chintalapati S."/>
            <person name="Chintalapati V.R."/>
        </authorList>
    </citation>
    <scope>NUCLEOTIDE SEQUENCE [LARGE SCALE GENOMIC DNA]</scope>
    <source>
        <strain evidence="2 3">JA139</strain>
    </source>
</reference>
<dbReference type="EMBL" id="PZKG01000073">
    <property type="protein sequence ID" value="PTE20967.1"/>
    <property type="molecule type" value="Genomic_DNA"/>
</dbReference>
<feature type="signal peptide" evidence="1">
    <location>
        <begin position="1"/>
        <end position="20"/>
    </location>
</feature>
<protein>
    <submittedName>
        <fullName evidence="2">Uncharacterized protein</fullName>
    </submittedName>
</protein>
<evidence type="ECO:0000313" key="3">
    <source>
        <dbReference type="Proteomes" id="UP000241010"/>
    </source>
</evidence>
<comment type="caution">
    <text evidence="2">The sequence shown here is derived from an EMBL/GenBank/DDBJ whole genome shotgun (WGS) entry which is preliminary data.</text>
</comment>
<evidence type="ECO:0000256" key="1">
    <source>
        <dbReference type="SAM" id="SignalP"/>
    </source>
</evidence>
<dbReference type="AlphaFoldDB" id="A0A2T4JT22"/>
<name>A0A2T4JT22_9RHOB</name>
<dbReference type="RefSeq" id="WP_107664661.1">
    <property type="nucleotide sequence ID" value="NZ_PZKG01000073.1"/>
</dbReference>
<evidence type="ECO:0000313" key="2">
    <source>
        <dbReference type="EMBL" id="PTE20967.1"/>
    </source>
</evidence>
<organism evidence="2 3">
    <name type="scientific">Cereibacter changlensis JA139</name>
    <dbReference type="NCBI Taxonomy" id="1188249"/>
    <lineage>
        <taxon>Bacteria</taxon>
        <taxon>Pseudomonadati</taxon>
        <taxon>Pseudomonadota</taxon>
        <taxon>Alphaproteobacteria</taxon>
        <taxon>Rhodobacterales</taxon>
        <taxon>Paracoccaceae</taxon>
        <taxon>Cereibacter</taxon>
    </lineage>
</organism>
<sequence length="116" mass="12437">MKTLLITALASLTLATAALADEVALKKAHQAGSLHTGQLDMVAYRTDLADGAHEVTATFRARTPSAEPQRIVMRLAETDSVQFSMPSDLRTIYTFANSDQGVSISARPVSFELASQ</sequence>
<keyword evidence="1" id="KW-0732">Signal</keyword>
<gene>
    <name evidence="2" type="ORF">C5F48_14745</name>
</gene>
<dbReference type="OrthoDB" id="7859688at2"/>
<accession>A0A2T4JT22</accession>
<keyword evidence="3" id="KW-1185">Reference proteome</keyword>
<feature type="chain" id="PRO_5015687953" evidence="1">
    <location>
        <begin position="21"/>
        <end position="116"/>
    </location>
</feature>